<feature type="compositionally biased region" description="Low complexity" evidence="2">
    <location>
        <begin position="212"/>
        <end position="234"/>
    </location>
</feature>
<feature type="compositionally biased region" description="Polar residues" evidence="2">
    <location>
        <begin position="374"/>
        <end position="383"/>
    </location>
</feature>
<feature type="region of interest" description="Disordered" evidence="2">
    <location>
        <begin position="470"/>
        <end position="592"/>
    </location>
</feature>
<keyword evidence="1" id="KW-0175">Coiled coil</keyword>
<accession>A0A5C3DV77</accession>
<name>A0A5C3DV77_9BASI</name>
<feature type="region of interest" description="Disordered" evidence="2">
    <location>
        <begin position="185"/>
        <end position="404"/>
    </location>
</feature>
<sequence length="611" mass="63909">MGRGRRPNLALEPTRALQTQRAFRQRKAEHLAQLEESVRLLSDENAKLRRMLHLEPNPATTNTKASSSPAAVAGGSASPSTSTSYSGSAPIAPRPRTKDVDTPGSSADVGVGCEHCEPIAEANRQLAIAAAQVEAQMRALQQSVKALRSVLAHHGIPVPAELASTPSSDLVGSEDPRQNKRLRMAAEGPVLPPLIGEAEPPSGIHMTSHYYNNNNNNSSSSSSSAAFPAASPSNLEMQHRRPPHPSTSSAGIGAWHTPSPSNILSAPTPPSATFSPRHSYSASGNYAHASPAPASTNLAGGNEEGGYRKFPTRQNSGGNSRLPPQLPIPNSPARQSHHLPPWSTTSSSNALVHSPTTHTGRPYESRDAAPPTYARSSPYNTSGYQGGGEHRYSQPSLHDPPHRAYTATAASPSYATSPMMMMMTDHHSGAGVTAGPLHSPRTRTGQSPRDEIEGYPARAVAASYAPHRMRAYPTSAGSNTREVENMERSKCGPAADSSTSSSSNSRGGGGSGCGQGKKDSSSQAAGCCPPPESKANNCGNIGESKCGGNTAKQEDQWDGPAPLGVSFDMRMTGKSDSTQTESGPGAGGKGQDEEECCFGLLNCDSEGRIII</sequence>
<dbReference type="OrthoDB" id="2552152at2759"/>
<dbReference type="InterPro" id="IPR046347">
    <property type="entry name" value="bZIP_sf"/>
</dbReference>
<dbReference type="AlphaFoldDB" id="A0A5C3DV77"/>
<feature type="coiled-coil region" evidence="1">
    <location>
        <begin position="24"/>
        <end position="51"/>
    </location>
</feature>
<feature type="region of interest" description="Disordered" evidence="2">
    <location>
        <begin position="55"/>
        <end position="106"/>
    </location>
</feature>
<keyword evidence="4" id="KW-1185">Reference proteome</keyword>
<feature type="region of interest" description="Disordered" evidence="2">
    <location>
        <begin position="425"/>
        <end position="452"/>
    </location>
</feature>
<evidence type="ECO:0000313" key="4">
    <source>
        <dbReference type="Proteomes" id="UP000324022"/>
    </source>
</evidence>
<dbReference type="Proteomes" id="UP000324022">
    <property type="component" value="Unassembled WGS sequence"/>
</dbReference>
<gene>
    <name evidence="3" type="ORF">UTRI_00553</name>
</gene>
<evidence type="ECO:0008006" key="5">
    <source>
        <dbReference type="Google" id="ProtNLM"/>
    </source>
</evidence>
<dbReference type="Gene3D" id="1.20.5.170">
    <property type="match status" value="1"/>
</dbReference>
<feature type="compositionally biased region" description="Polar residues" evidence="2">
    <location>
        <begin position="342"/>
        <end position="359"/>
    </location>
</feature>
<feature type="compositionally biased region" description="Basic and acidic residues" evidence="2">
    <location>
        <begin position="481"/>
        <end position="490"/>
    </location>
</feature>
<feature type="coiled-coil region" evidence="1">
    <location>
        <begin position="119"/>
        <end position="150"/>
    </location>
</feature>
<dbReference type="SUPFAM" id="SSF57959">
    <property type="entry name" value="Leucine zipper domain"/>
    <property type="match status" value="1"/>
</dbReference>
<dbReference type="GO" id="GO:0003700">
    <property type="term" value="F:DNA-binding transcription factor activity"/>
    <property type="evidence" value="ECO:0007669"/>
    <property type="project" value="InterPro"/>
</dbReference>
<feature type="compositionally biased region" description="Low complexity" evidence="2">
    <location>
        <begin position="65"/>
        <end position="90"/>
    </location>
</feature>
<proteinExistence type="predicted"/>
<organism evidence="3 4">
    <name type="scientific">Ustilago trichophora</name>
    <dbReference type="NCBI Taxonomy" id="86804"/>
    <lineage>
        <taxon>Eukaryota</taxon>
        <taxon>Fungi</taxon>
        <taxon>Dikarya</taxon>
        <taxon>Basidiomycota</taxon>
        <taxon>Ustilaginomycotina</taxon>
        <taxon>Ustilaginomycetes</taxon>
        <taxon>Ustilaginales</taxon>
        <taxon>Ustilaginaceae</taxon>
        <taxon>Ustilago</taxon>
    </lineage>
</organism>
<feature type="region of interest" description="Disordered" evidence="2">
    <location>
        <begin position="1"/>
        <end position="24"/>
    </location>
</feature>
<dbReference type="EMBL" id="OOIN01000002">
    <property type="protein sequence ID" value="SPO21076.1"/>
    <property type="molecule type" value="Genomic_DNA"/>
</dbReference>
<feature type="compositionally biased region" description="Gly residues" evidence="2">
    <location>
        <begin position="506"/>
        <end position="515"/>
    </location>
</feature>
<evidence type="ECO:0000256" key="1">
    <source>
        <dbReference type="SAM" id="Coils"/>
    </source>
</evidence>
<evidence type="ECO:0000313" key="3">
    <source>
        <dbReference type="EMBL" id="SPO21076.1"/>
    </source>
</evidence>
<reference evidence="3 4" key="1">
    <citation type="submission" date="2018-03" db="EMBL/GenBank/DDBJ databases">
        <authorList>
            <person name="Guldener U."/>
        </authorList>
    </citation>
    <scope>NUCLEOTIDE SEQUENCE [LARGE SCALE GENOMIC DNA]</scope>
    <source>
        <strain evidence="3 4">NBRC100155</strain>
    </source>
</reference>
<protein>
    <recommendedName>
        <fullName evidence="5">BZIP domain-containing protein</fullName>
    </recommendedName>
</protein>
<dbReference type="CDD" id="cd14688">
    <property type="entry name" value="bZIP_YAP"/>
    <property type="match status" value="1"/>
</dbReference>
<evidence type="ECO:0000256" key="2">
    <source>
        <dbReference type="SAM" id="MobiDB-lite"/>
    </source>
</evidence>